<dbReference type="Pfam" id="PF00724">
    <property type="entry name" value="Oxidored_FMN"/>
    <property type="match status" value="1"/>
</dbReference>
<dbReference type="AlphaFoldDB" id="A0A6A6AZI4"/>
<feature type="domain" description="NADH:flavin oxidoreductase/NADH oxidase N-terminal" evidence="1">
    <location>
        <begin position="13"/>
        <end position="360"/>
    </location>
</feature>
<dbReference type="GO" id="GO:0010181">
    <property type="term" value="F:FMN binding"/>
    <property type="evidence" value="ECO:0007669"/>
    <property type="project" value="InterPro"/>
</dbReference>
<dbReference type="PANTHER" id="PTHR22893">
    <property type="entry name" value="NADH OXIDOREDUCTASE-RELATED"/>
    <property type="match status" value="1"/>
</dbReference>
<dbReference type="SUPFAM" id="SSF51395">
    <property type="entry name" value="FMN-linked oxidoreductases"/>
    <property type="match status" value="1"/>
</dbReference>
<name>A0A6A6AZI4_9PEZI</name>
<gene>
    <name evidence="2" type="ORF">K452DRAFT_291850</name>
</gene>
<dbReference type="InterPro" id="IPR013785">
    <property type="entry name" value="Aldolase_TIM"/>
</dbReference>
<dbReference type="GO" id="GO:0003959">
    <property type="term" value="F:NADPH dehydrogenase activity"/>
    <property type="evidence" value="ECO:0007669"/>
    <property type="project" value="TreeGrafter"/>
</dbReference>
<dbReference type="CDD" id="cd02933">
    <property type="entry name" value="OYE_like_FMN"/>
    <property type="match status" value="1"/>
</dbReference>
<organism evidence="2 3">
    <name type="scientific">Aplosporella prunicola CBS 121167</name>
    <dbReference type="NCBI Taxonomy" id="1176127"/>
    <lineage>
        <taxon>Eukaryota</taxon>
        <taxon>Fungi</taxon>
        <taxon>Dikarya</taxon>
        <taxon>Ascomycota</taxon>
        <taxon>Pezizomycotina</taxon>
        <taxon>Dothideomycetes</taxon>
        <taxon>Dothideomycetes incertae sedis</taxon>
        <taxon>Botryosphaeriales</taxon>
        <taxon>Aplosporellaceae</taxon>
        <taxon>Aplosporella</taxon>
    </lineage>
</organism>
<dbReference type="Proteomes" id="UP000799438">
    <property type="component" value="Unassembled WGS sequence"/>
</dbReference>
<dbReference type="InterPro" id="IPR045247">
    <property type="entry name" value="Oye-like"/>
</dbReference>
<dbReference type="PANTHER" id="PTHR22893:SF91">
    <property type="entry name" value="NADPH DEHYDROGENASE 2-RELATED"/>
    <property type="match status" value="1"/>
</dbReference>
<keyword evidence="3" id="KW-1185">Reference proteome</keyword>
<evidence type="ECO:0000313" key="3">
    <source>
        <dbReference type="Proteomes" id="UP000799438"/>
    </source>
</evidence>
<dbReference type="OrthoDB" id="276546at2759"/>
<dbReference type="InterPro" id="IPR001155">
    <property type="entry name" value="OxRdtase_FMN_N"/>
</dbReference>
<evidence type="ECO:0000259" key="1">
    <source>
        <dbReference type="Pfam" id="PF00724"/>
    </source>
</evidence>
<dbReference type="Gene3D" id="3.20.20.70">
    <property type="entry name" value="Aldolase class I"/>
    <property type="match status" value="1"/>
</dbReference>
<dbReference type="RefSeq" id="XP_033392774.1">
    <property type="nucleotide sequence ID" value="XM_033541261.1"/>
</dbReference>
<accession>A0A6A6AZI4</accession>
<reference evidence="2" key="1">
    <citation type="journal article" date="2020" name="Stud. Mycol.">
        <title>101 Dothideomycetes genomes: a test case for predicting lifestyles and emergence of pathogens.</title>
        <authorList>
            <person name="Haridas S."/>
            <person name="Albert R."/>
            <person name="Binder M."/>
            <person name="Bloem J."/>
            <person name="Labutti K."/>
            <person name="Salamov A."/>
            <person name="Andreopoulos B."/>
            <person name="Baker S."/>
            <person name="Barry K."/>
            <person name="Bills G."/>
            <person name="Bluhm B."/>
            <person name="Cannon C."/>
            <person name="Castanera R."/>
            <person name="Culley D."/>
            <person name="Daum C."/>
            <person name="Ezra D."/>
            <person name="Gonzalez J."/>
            <person name="Henrissat B."/>
            <person name="Kuo A."/>
            <person name="Liang C."/>
            <person name="Lipzen A."/>
            <person name="Lutzoni F."/>
            <person name="Magnuson J."/>
            <person name="Mondo S."/>
            <person name="Nolan M."/>
            <person name="Ohm R."/>
            <person name="Pangilinan J."/>
            <person name="Park H.-J."/>
            <person name="Ramirez L."/>
            <person name="Alfaro M."/>
            <person name="Sun H."/>
            <person name="Tritt A."/>
            <person name="Yoshinaga Y."/>
            <person name="Zwiers L.-H."/>
            <person name="Turgeon B."/>
            <person name="Goodwin S."/>
            <person name="Spatafora J."/>
            <person name="Crous P."/>
            <person name="Grigoriev I."/>
        </authorList>
    </citation>
    <scope>NUCLEOTIDE SEQUENCE</scope>
    <source>
        <strain evidence="2">CBS 121167</strain>
    </source>
</reference>
<proteinExistence type="predicted"/>
<protein>
    <recommendedName>
        <fullName evidence="1">NADH:flavin oxidoreductase/NADH oxidase N-terminal domain-containing protein</fullName>
    </recommendedName>
</protein>
<dbReference type="EMBL" id="ML995507">
    <property type="protein sequence ID" value="KAF2137056.1"/>
    <property type="molecule type" value="Genomic_DNA"/>
</dbReference>
<sequence>MTATTSTTTNSALFTPLPFGPHTLSHRLVLPPLTRLRASRTHVPLPSVETYYTQRASTPGTLLISEAVFISPRASGYAHAPTLATSEALAAWKTVTDAVHANGSRIYAQLWALGRTANPAVLAQEDGNVGLVSSSAVPLAPGTFIPAFTGPEAGTPRAMSEDEIRGFIADYADAARAAVSEAGFDGVEIHGASGYLVDQFTSTTVNQRTDAWGGSVEKRARFGVEVARAVADAVGPERVGMRLSPWSGFQGMGMPKAETEQHYGCLIRGLRDLGLGYLHLVQGRGMPGGPDESLEFALEAWGLRTGNKAPVILAGGYDREEAMRAVDEEYKGLNVLIAMGRYFISNPDLVFRLKREIALNMYERETFYMPETTKGFIDYEFSEEWKREVAEA</sequence>
<evidence type="ECO:0000313" key="2">
    <source>
        <dbReference type="EMBL" id="KAF2137056.1"/>
    </source>
</evidence>
<dbReference type="GeneID" id="54298757"/>